<reference evidence="2 3" key="1">
    <citation type="submission" date="2018-12" db="EMBL/GenBank/DDBJ databases">
        <title>Mesorhizobium carbonis sp. nov., isolated from coal mine water.</title>
        <authorList>
            <person name="Xin W."/>
            <person name="Xu Z."/>
            <person name="Xiang F."/>
            <person name="Zhang J."/>
            <person name="Xi L."/>
            <person name="Liu J."/>
        </authorList>
    </citation>
    <scope>NUCLEOTIDE SEQUENCE [LARGE SCALE GENOMIC DNA]</scope>
    <source>
        <strain evidence="2 3">B2.3</strain>
    </source>
</reference>
<organism evidence="2 3">
    <name type="scientific">Aquibium carbonis</name>
    <dbReference type="NCBI Taxonomy" id="2495581"/>
    <lineage>
        <taxon>Bacteria</taxon>
        <taxon>Pseudomonadati</taxon>
        <taxon>Pseudomonadota</taxon>
        <taxon>Alphaproteobacteria</taxon>
        <taxon>Hyphomicrobiales</taxon>
        <taxon>Phyllobacteriaceae</taxon>
        <taxon>Aquibium</taxon>
    </lineage>
</organism>
<dbReference type="Proteomes" id="UP000278398">
    <property type="component" value="Unassembled WGS sequence"/>
</dbReference>
<proteinExistence type="predicted"/>
<dbReference type="AlphaFoldDB" id="A0A3S0A6B1"/>
<evidence type="ECO:0000313" key="2">
    <source>
        <dbReference type="EMBL" id="RST84828.1"/>
    </source>
</evidence>
<comment type="caution">
    <text evidence="2">The sequence shown here is derived from an EMBL/GenBank/DDBJ whole genome shotgun (WGS) entry which is preliminary data.</text>
</comment>
<keyword evidence="3" id="KW-1185">Reference proteome</keyword>
<accession>A0A3S0A6B1</accession>
<protein>
    <recommendedName>
        <fullName evidence="1">DUF5615 domain-containing protein</fullName>
    </recommendedName>
</protein>
<dbReference type="EMBL" id="RWKW01000073">
    <property type="protein sequence ID" value="RST84828.1"/>
    <property type="molecule type" value="Genomic_DNA"/>
</dbReference>
<dbReference type="RefSeq" id="WP_126701492.1">
    <property type="nucleotide sequence ID" value="NZ_RWKW01000073.1"/>
</dbReference>
<dbReference type="InterPro" id="IPR041049">
    <property type="entry name" value="DUF5615"/>
</dbReference>
<dbReference type="OrthoDB" id="9806751at2"/>
<sequence length="121" mass="13445">MRYLVDECLGHSIVRNLREAGHDVKWVGESSGGIPDEMVLAWSVDENRILLTQDFDFGELIFGRGYHAIGVVIIQIADFSGSWEEIAAATMKRLADLQQGFAGHLTVFGRDRVKSRSLPAL</sequence>
<evidence type="ECO:0000313" key="3">
    <source>
        <dbReference type="Proteomes" id="UP000278398"/>
    </source>
</evidence>
<evidence type="ECO:0000259" key="1">
    <source>
        <dbReference type="Pfam" id="PF18480"/>
    </source>
</evidence>
<name>A0A3S0A6B1_9HYPH</name>
<gene>
    <name evidence="2" type="ORF">EJC49_18875</name>
</gene>
<feature type="domain" description="DUF5615" evidence="1">
    <location>
        <begin position="1"/>
        <end position="107"/>
    </location>
</feature>
<dbReference type="Pfam" id="PF18480">
    <property type="entry name" value="DUF5615"/>
    <property type="match status" value="1"/>
</dbReference>